<evidence type="ECO:0000313" key="1">
    <source>
        <dbReference type="EMBL" id="KAK4269325.1"/>
    </source>
</evidence>
<dbReference type="PANTHER" id="PTHR33265:SF8">
    <property type="entry name" value="AVR9_CF-9 RAPIDLY ELICITED PROTEIN 146"/>
    <property type="match status" value="1"/>
</dbReference>
<keyword evidence="2" id="KW-1185">Reference proteome</keyword>
<organism evidence="1 2">
    <name type="scientific">Acacia crassicarpa</name>
    <name type="common">northern wattle</name>
    <dbReference type="NCBI Taxonomy" id="499986"/>
    <lineage>
        <taxon>Eukaryota</taxon>
        <taxon>Viridiplantae</taxon>
        <taxon>Streptophyta</taxon>
        <taxon>Embryophyta</taxon>
        <taxon>Tracheophyta</taxon>
        <taxon>Spermatophyta</taxon>
        <taxon>Magnoliopsida</taxon>
        <taxon>eudicotyledons</taxon>
        <taxon>Gunneridae</taxon>
        <taxon>Pentapetalae</taxon>
        <taxon>rosids</taxon>
        <taxon>fabids</taxon>
        <taxon>Fabales</taxon>
        <taxon>Fabaceae</taxon>
        <taxon>Caesalpinioideae</taxon>
        <taxon>mimosoid clade</taxon>
        <taxon>Acacieae</taxon>
        <taxon>Acacia</taxon>
    </lineage>
</organism>
<dbReference type="PANTHER" id="PTHR33265">
    <property type="entry name" value="AVR9/CF-9 RAPIDLY ELICITED PROTEIN-RELATED"/>
    <property type="match status" value="1"/>
</dbReference>
<protein>
    <recommendedName>
        <fullName evidence="3">Avr9/Cf-9 rapidly elicited protein 146</fullName>
    </recommendedName>
</protein>
<gene>
    <name evidence="1" type="ORF">QN277_022496</name>
</gene>
<comment type="caution">
    <text evidence="1">The sequence shown here is derived from an EMBL/GenBank/DDBJ whole genome shotgun (WGS) entry which is preliminary data.</text>
</comment>
<dbReference type="EMBL" id="JAWXYG010000006">
    <property type="protein sequence ID" value="KAK4269325.1"/>
    <property type="molecule type" value="Genomic_DNA"/>
</dbReference>
<accession>A0AAE1JFB4</accession>
<evidence type="ECO:0000313" key="2">
    <source>
        <dbReference type="Proteomes" id="UP001293593"/>
    </source>
</evidence>
<reference evidence="1" key="1">
    <citation type="submission" date="2023-10" db="EMBL/GenBank/DDBJ databases">
        <title>Chromosome-level genome of the transformable northern wattle, Acacia crassicarpa.</title>
        <authorList>
            <person name="Massaro I."/>
            <person name="Sinha N.R."/>
            <person name="Poethig S."/>
            <person name="Leichty A.R."/>
        </authorList>
    </citation>
    <scope>NUCLEOTIDE SEQUENCE</scope>
    <source>
        <strain evidence="1">Acra3RX</strain>
        <tissue evidence="1">Leaf</tissue>
    </source>
</reference>
<name>A0AAE1JFB4_9FABA</name>
<evidence type="ECO:0008006" key="3">
    <source>
        <dbReference type="Google" id="ProtNLM"/>
    </source>
</evidence>
<dbReference type="Proteomes" id="UP001293593">
    <property type="component" value="Unassembled WGS sequence"/>
</dbReference>
<sequence length="202" mass="22912">MEISNLPVISKRVWSIVRILFFMRPKGFPKPKLLMHLNLMLKLPGKLAGKAIANLISHHHHHNSHHGISATSRNARLQFCTAREYEFSCGNAPKYSFFSKRHIIPRHFPACSHAPLTLDDDAVAVNNALNVVSEMLEYDKKGKAVVEASPEVPANRRSRMVRQVRVTDSPFPVQDGDDGDHQVDKEAEEFINSFYMELMKQG</sequence>
<dbReference type="AlphaFoldDB" id="A0AAE1JFB4"/>
<proteinExistence type="predicted"/>